<reference evidence="2" key="1">
    <citation type="journal article" date="2011" name="Nat. Commun.">
        <title>Effector diversification within compartments of the Leptosphaeria maculans genome affected by Repeat-Induced Point mutations.</title>
        <authorList>
            <person name="Rouxel T."/>
            <person name="Grandaubert J."/>
            <person name="Hane J.K."/>
            <person name="Hoede C."/>
            <person name="van de Wouw A.P."/>
            <person name="Couloux A."/>
            <person name="Dominguez V."/>
            <person name="Anthouard V."/>
            <person name="Bally P."/>
            <person name="Bourras S."/>
            <person name="Cozijnsen A.J."/>
            <person name="Ciuffetti L.M."/>
            <person name="Degrave A."/>
            <person name="Dilmaghani A."/>
            <person name="Duret L."/>
            <person name="Fudal I."/>
            <person name="Goodwin S.B."/>
            <person name="Gout L."/>
            <person name="Glaser N."/>
            <person name="Linglin J."/>
            <person name="Kema G.H.J."/>
            <person name="Lapalu N."/>
            <person name="Lawrence C.B."/>
            <person name="May K."/>
            <person name="Meyer M."/>
            <person name="Ollivier B."/>
            <person name="Poulain J."/>
            <person name="Schoch C.L."/>
            <person name="Simon A."/>
            <person name="Spatafora J.W."/>
            <person name="Stachowiak A."/>
            <person name="Turgeon B.G."/>
            <person name="Tyler B.M."/>
            <person name="Vincent D."/>
            <person name="Weissenbach J."/>
            <person name="Amselem J."/>
            <person name="Quesneville H."/>
            <person name="Oliver R.P."/>
            <person name="Wincker P."/>
            <person name="Balesdent M.-H."/>
            <person name="Howlett B.J."/>
        </authorList>
    </citation>
    <scope>NUCLEOTIDE SEQUENCE [LARGE SCALE GENOMIC DNA]</scope>
    <source>
        <strain evidence="2">JN3 / isolate v23.1.3 / race Av1-4-5-6-7-8</strain>
    </source>
</reference>
<dbReference type="EMBL" id="FP929126">
    <property type="protein sequence ID" value="CBX95157.1"/>
    <property type="molecule type" value="Genomic_DNA"/>
</dbReference>
<dbReference type="STRING" id="985895.E4ZUS8"/>
<dbReference type="CAZy" id="GT69">
    <property type="family name" value="Glycosyltransferase Family 69"/>
</dbReference>
<accession>E4ZUS8</accession>
<keyword evidence="2" id="KW-1185">Reference proteome</keyword>
<dbReference type="GeneID" id="13288184"/>
<dbReference type="OrthoDB" id="262547at2759"/>
<dbReference type="Proteomes" id="UP000002668">
    <property type="component" value="Genome"/>
</dbReference>
<dbReference type="Pfam" id="PF11735">
    <property type="entry name" value="CAP59_mtransfer"/>
    <property type="match status" value="1"/>
</dbReference>
<sequence length="514" mass="57396">MDKKPILTSTFLSRRRRSSHTLRRLRRTPALRLLLLLLLIWDSLHCITLYLAQSAALNASPPPANRKHIYIAAQHWNNARLLRQHWNDALIALVQELGTSNVFVSIYESGSYDDTKDALRELDAVLEGLGVQKSIMLSDISHADEIAQQRGQDGWIKTADGQSYLRRIPFLATIRNHVFEPLERLTGEGNHFDSILFLNDVVFTPRDVLMLLDTNGGQYAAACSMDYQKPPYFYDTFALRDIEGDETIMQTWPFFRARKSRWAAERYLPVPVKSCWNGMVAMPISPFIATPPLRFRAIPDALASTHLEASECCLIHADNPLSSSSSSPSSQGSPPPLQIYLNPTVKVGYNGSSYNAINAPSAALSPLRIFLAVWENRVLRWATTPLVKRWVVGRRVAAWIGGAVGGAEGGGKEQQTRKLCTSDSSLEITPNHRLRRNTGSEATDALWQFGLTYNSKDMIAVTRVAITLQKEVVKAEDLSSASVDANRLPKVKDNTVCYSKTNQEALISFNMHTS</sequence>
<dbReference type="PANTHER" id="PTHR34144">
    <property type="entry name" value="CHROMOSOME 8, WHOLE GENOME SHOTGUN SEQUENCE"/>
    <property type="match status" value="1"/>
</dbReference>
<organism evidence="2">
    <name type="scientific">Leptosphaeria maculans (strain JN3 / isolate v23.1.3 / race Av1-4-5-6-7-8)</name>
    <name type="common">Blackleg fungus</name>
    <name type="synonym">Phoma lingam</name>
    <dbReference type="NCBI Taxonomy" id="985895"/>
    <lineage>
        <taxon>Eukaryota</taxon>
        <taxon>Fungi</taxon>
        <taxon>Dikarya</taxon>
        <taxon>Ascomycota</taxon>
        <taxon>Pezizomycotina</taxon>
        <taxon>Dothideomycetes</taxon>
        <taxon>Pleosporomycetidae</taxon>
        <taxon>Pleosporales</taxon>
        <taxon>Pleosporineae</taxon>
        <taxon>Leptosphaeriaceae</taxon>
        <taxon>Plenodomus</taxon>
        <taxon>Plenodomus lingam/Leptosphaeria maculans species complex</taxon>
    </lineage>
</organism>
<dbReference type="eggNOG" id="ENOG502RJAT">
    <property type="taxonomic scope" value="Eukaryota"/>
</dbReference>
<dbReference type="InParanoid" id="E4ZUS8"/>
<dbReference type="InterPro" id="IPR021047">
    <property type="entry name" value="Mannosyltransferase_CMT1"/>
</dbReference>
<evidence type="ECO:0000313" key="1">
    <source>
        <dbReference type="EMBL" id="CBX95157.1"/>
    </source>
</evidence>
<dbReference type="PANTHER" id="PTHR34144:SF7">
    <property type="entry name" value="EXPORT PROTEIN (CAP59), PUTATIVE (AFU_ORTHOLOGUE AFUA_7G05020)-RELATED"/>
    <property type="match status" value="1"/>
</dbReference>
<protein>
    <submittedName>
        <fullName evidence="1">Predicted protein</fullName>
    </submittedName>
</protein>
<proteinExistence type="predicted"/>
<dbReference type="VEuPathDB" id="FungiDB:LEMA_P115720.1"/>
<gene>
    <name evidence="1" type="ORF">LEMA_P115720.1</name>
</gene>
<evidence type="ECO:0000313" key="2">
    <source>
        <dbReference type="Proteomes" id="UP000002668"/>
    </source>
</evidence>
<dbReference type="HOGENOM" id="CLU_040564_1_0_1"/>
<dbReference type="AlphaFoldDB" id="E4ZUS8"/>
<dbReference type="OMA" id="TENGWAH"/>
<name>E4ZUS8_LEPMJ</name>